<feature type="domain" description="Activator of Hsp90 ATPase homologue 1/2-like C-terminal" evidence="2">
    <location>
        <begin position="18"/>
        <end position="149"/>
    </location>
</feature>
<protein>
    <submittedName>
        <fullName evidence="3">SRPBCC family protein</fullName>
    </submittedName>
</protein>
<keyword evidence="4" id="KW-1185">Reference proteome</keyword>
<dbReference type="InterPro" id="IPR023393">
    <property type="entry name" value="START-like_dom_sf"/>
</dbReference>
<reference evidence="3 4" key="1">
    <citation type="submission" date="2023-01" db="EMBL/GenBank/DDBJ databases">
        <title>Novel species of the genus Asticcacaulis isolated from rivers.</title>
        <authorList>
            <person name="Lu H."/>
        </authorList>
    </citation>
    <scope>NUCLEOTIDE SEQUENCE [LARGE SCALE GENOMIC DNA]</scope>
    <source>
        <strain evidence="3 4">LKC15W</strain>
    </source>
</reference>
<proteinExistence type="inferred from homology"/>
<evidence type="ECO:0000313" key="4">
    <source>
        <dbReference type="Proteomes" id="UP001218579"/>
    </source>
</evidence>
<dbReference type="CDD" id="cd08900">
    <property type="entry name" value="SRPBCC_CalC_Aha1-like_7"/>
    <property type="match status" value="1"/>
</dbReference>
<dbReference type="InterPro" id="IPR013538">
    <property type="entry name" value="ASHA1/2-like_C"/>
</dbReference>
<name>A0ABT5HKW9_9CAUL</name>
<organism evidence="3 4">
    <name type="scientific">Asticcacaulis machinosus</name>
    <dbReference type="NCBI Taxonomy" id="2984211"/>
    <lineage>
        <taxon>Bacteria</taxon>
        <taxon>Pseudomonadati</taxon>
        <taxon>Pseudomonadota</taxon>
        <taxon>Alphaproteobacteria</taxon>
        <taxon>Caulobacterales</taxon>
        <taxon>Caulobacteraceae</taxon>
        <taxon>Asticcacaulis</taxon>
    </lineage>
</organism>
<evidence type="ECO:0000256" key="1">
    <source>
        <dbReference type="ARBA" id="ARBA00006817"/>
    </source>
</evidence>
<evidence type="ECO:0000259" key="2">
    <source>
        <dbReference type="Pfam" id="PF08327"/>
    </source>
</evidence>
<dbReference type="RefSeq" id="WP_272745206.1">
    <property type="nucleotide sequence ID" value="NZ_JAQQKV010000002.1"/>
</dbReference>
<dbReference type="Pfam" id="PF08327">
    <property type="entry name" value="AHSA1"/>
    <property type="match status" value="1"/>
</dbReference>
<gene>
    <name evidence="3" type="ORF">PQU98_12160</name>
</gene>
<dbReference type="Proteomes" id="UP001218579">
    <property type="component" value="Unassembled WGS sequence"/>
</dbReference>
<sequence>MTRSANHHLITIERDLAFSPAVVFKAWADPAAKAKWFSGPPDWEAEPHQLDFRVGGRETSAGGPKDGPSHRMEAVYHDIVPDQRIISSFSMYLDTALITVSLATIEFKPSAKGTKLILNEQIVFLDGSDHLDDRIHGTNAMIDMMEAYLSGTH</sequence>
<dbReference type="EMBL" id="JAQQKV010000002">
    <property type="protein sequence ID" value="MDC7676891.1"/>
    <property type="molecule type" value="Genomic_DNA"/>
</dbReference>
<comment type="caution">
    <text evidence="3">The sequence shown here is derived from an EMBL/GenBank/DDBJ whole genome shotgun (WGS) entry which is preliminary data.</text>
</comment>
<dbReference type="Gene3D" id="3.30.530.20">
    <property type="match status" value="1"/>
</dbReference>
<evidence type="ECO:0000313" key="3">
    <source>
        <dbReference type="EMBL" id="MDC7676891.1"/>
    </source>
</evidence>
<accession>A0ABT5HKW9</accession>
<dbReference type="SUPFAM" id="SSF55961">
    <property type="entry name" value="Bet v1-like"/>
    <property type="match status" value="1"/>
</dbReference>
<comment type="similarity">
    <text evidence="1">Belongs to the AHA1 family.</text>
</comment>